<comment type="similarity">
    <text evidence="3">Belongs to the MOZART1 family.</text>
</comment>
<sequence>MNRPGTSHSTEPKAPRTARDAIEGDFFCVLQVLHEISELLGTGLDQQTLALCIGMIEEGTNPLALAQVVQELRQEAKGKNKTTPATFLP</sequence>
<keyword evidence="9" id="KW-1185">Reference proteome</keyword>
<dbReference type="AlphaFoldDB" id="A0A0L6V4Q2"/>
<dbReference type="GO" id="GO:0090307">
    <property type="term" value="P:mitotic spindle assembly"/>
    <property type="evidence" value="ECO:0007669"/>
    <property type="project" value="TreeGrafter"/>
</dbReference>
<accession>A0A0L6V4Q2</accession>
<evidence type="ECO:0000256" key="3">
    <source>
        <dbReference type="ARBA" id="ARBA00011015"/>
    </source>
</evidence>
<dbReference type="PANTHER" id="PTHR28520:SF2">
    <property type="entry name" value="MITOTIC-SPINDLE ORGANIZING PROTEIN 1"/>
    <property type="match status" value="1"/>
</dbReference>
<dbReference type="GO" id="GO:0005819">
    <property type="term" value="C:spindle"/>
    <property type="evidence" value="ECO:0007669"/>
    <property type="project" value="TreeGrafter"/>
</dbReference>
<evidence type="ECO:0000256" key="5">
    <source>
        <dbReference type="ARBA" id="ARBA00022490"/>
    </source>
</evidence>
<dbReference type="PANTHER" id="PTHR28520">
    <property type="entry name" value="MITOTIC-SPINDLE ORGANIZING PROTEIN 1"/>
    <property type="match status" value="1"/>
</dbReference>
<dbReference type="Pfam" id="PF12554">
    <property type="entry name" value="MOZART1"/>
    <property type="match status" value="1"/>
</dbReference>
<evidence type="ECO:0000256" key="2">
    <source>
        <dbReference type="ARBA" id="ARBA00004267"/>
    </source>
</evidence>
<dbReference type="GO" id="GO:0044732">
    <property type="term" value="C:mitotic spindle pole body"/>
    <property type="evidence" value="ECO:0007669"/>
    <property type="project" value="TreeGrafter"/>
</dbReference>
<dbReference type="STRING" id="27349.A0A0L6V4Q2"/>
<organism evidence="8 9">
    <name type="scientific">Puccinia sorghi</name>
    <dbReference type="NCBI Taxonomy" id="27349"/>
    <lineage>
        <taxon>Eukaryota</taxon>
        <taxon>Fungi</taxon>
        <taxon>Dikarya</taxon>
        <taxon>Basidiomycota</taxon>
        <taxon>Pucciniomycotina</taxon>
        <taxon>Pucciniomycetes</taxon>
        <taxon>Pucciniales</taxon>
        <taxon>Pucciniaceae</taxon>
        <taxon>Puccinia</taxon>
    </lineage>
</organism>
<dbReference type="GO" id="GO:0033566">
    <property type="term" value="P:gamma-tubulin complex localization"/>
    <property type="evidence" value="ECO:0007669"/>
    <property type="project" value="InterPro"/>
</dbReference>
<keyword evidence="6" id="KW-0206">Cytoskeleton</keyword>
<keyword evidence="5" id="KW-0963">Cytoplasm</keyword>
<evidence type="ECO:0000256" key="1">
    <source>
        <dbReference type="ARBA" id="ARBA00003060"/>
    </source>
</evidence>
<dbReference type="Proteomes" id="UP000037035">
    <property type="component" value="Unassembled WGS sequence"/>
</dbReference>
<dbReference type="EMBL" id="LAVV01007569">
    <property type="protein sequence ID" value="KNZ55497.1"/>
    <property type="molecule type" value="Genomic_DNA"/>
</dbReference>
<comment type="caution">
    <text evidence="8">The sequence shown here is derived from an EMBL/GenBank/DDBJ whole genome shotgun (WGS) entry which is preliminary data.</text>
</comment>
<dbReference type="GO" id="GO:0031021">
    <property type="term" value="C:interphase microtubule organizing center"/>
    <property type="evidence" value="ECO:0007669"/>
    <property type="project" value="TreeGrafter"/>
</dbReference>
<dbReference type="VEuPathDB" id="FungiDB:VP01_2660g1"/>
<evidence type="ECO:0000313" key="9">
    <source>
        <dbReference type="Proteomes" id="UP000037035"/>
    </source>
</evidence>
<protein>
    <recommendedName>
        <fullName evidence="4">Mitotic-spindle organizing protein 1</fullName>
    </recommendedName>
    <alternativeName>
        <fullName evidence="7">Mitotic-spindle organizing protein associated with a ring of gamma-tubulin 1</fullName>
    </alternativeName>
</protein>
<dbReference type="InterPro" id="IPR022214">
    <property type="entry name" value="MZT1"/>
</dbReference>
<comment type="function">
    <text evidence="1">Required for gamma-tubulin complex recruitment to the microtubule organizing center (MTOC).</text>
</comment>
<comment type="subcellular location">
    <subcellularLocation>
        <location evidence="2">Cytoplasm</location>
        <location evidence="2">Cytoskeleton</location>
        <location evidence="2">Microtubule organizing center</location>
    </subcellularLocation>
</comment>
<evidence type="ECO:0000313" key="8">
    <source>
        <dbReference type="EMBL" id="KNZ55497.1"/>
    </source>
</evidence>
<dbReference type="OrthoDB" id="48571at2759"/>
<gene>
    <name evidence="8" type="ORF">VP01_2660g1</name>
</gene>
<proteinExistence type="inferred from homology"/>
<dbReference type="GO" id="GO:0000931">
    <property type="term" value="C:gamma-tubulin ring complex"/>
    <property type="evidence" value="ECO:0007669"/>
    <property type="project" value="InterPro"/>
</dbReference>
<evidence type="ECO:0000256" key="4">
    <source>
        <dbReference type="ARBA" id="ARBA00016992"/>
    </source>
</evidence>
<name>A0A0L6V4Q2_9BASI</name>
<reference evidence="8 9" key="1">
    <citation type="submission" date="2015-08" db="EMBL/GenBank/DDBJ databases">
        <title>Next Generation Sequencing and Analysis of the Genome of Puccinia sorghi L Schw, the Causal Agent of Maize Common Rust.</title>
        <authorList>
            <person name="Rochi L."/>
            <person name="Burguener G."/>
            <person name="Darino M."/>
            <person name="Turjanski A."/>
            <person name="Kreff E."/>
            <person name="Dieguez M.J."/>
            <person name="Sacco F."/>
        </authorList>
    </citation>
    <scope>NUCLEOTIDE SEQUENCE [LARGE SCALE GENOMIC DNA]</scope>
    <source>
        <strain evidence="8 9">RO10H11247</strain>
    </source>
</reference>
<evidence type="ECO:0000256" key="7">
    <source>
        <dbReference type="ARBA" id="ARBA00029810"/>
    </source>
</evidence>
<dbReference type="GO" id="GO:0051415">
    <property type="term" value="P:microtubule nucleation by interphase microtubule organizing center"/>
    <property type="evidence" value="ECO:0007669"/>
    <property type="project" value="TreeGrafter"/>
</dbReference>
<evidence type="ECO:0000256" key="6">
    <source>
        <dbReference type="ARBA" id="ARBA00023212"/>
    </source>
</evidence>